<evidence type="ECO:0000313" key="2">
    <source>
        <dbReference type="Proteomes" id="UP000805193"/>
    </source>
</evidence>
<comment type="caution">
    <text evidence="1">The sequence shown here is derived from an EMBL/GenBank/DDBJ whole genome shotgun (WGS) entry which is preliminary data.</text>
</comment>
<organism evidence="1 2">
    <name type="scientific">Ixodes persulcatus</name>
    <name type="common">Taiga tick</name>
    <dbReference type="NCBI Taxonomy" id="34615"/>
    <lineage>
        <taxon>Eukaryota</taxon>
        <taxon>Metazoa</taxon>
        <taxon>Ecdysozoa</taxon>
        <taxon>Arthropoda</taxon>
        <taxon>Chelicerata</taxon>
        <taxon>Arachnida</taxon>
        <taxon>Acari</taxon>
        <taxon>Parasitiformes</taxon>
        <taxon>Ixodida</taxon>
        <taxon>Ixodoidea</taxon>
        <taxon>Ixodidae</taxon>
        <taxon>Ixodinae</taxon>
        <taxon>Ixodes</taxon>
    </lineage>
</organism>
<gene>
    <name evidence="1" type="ORF">HPB47_027364</name>
</gene>
<keyword evidence="2" id="KW-1185">Reference proteome</keyword>
<dbReference type="EMBL" id="JABSTQ010009840">
    <property type="protein sequence ID" value="KAG0425473.1"/>
    <property type="molecule type" value="Genomic_DNA"/>
</dbReference>
<sequence length="285" mass="31815">METSQLNEIQFDMLRYSDSTGLVPYTGTPVGKCGDSSDEGPGSSVESNDKGWFPCLHIVVSGLLQDRRYLLALDFSEMFIDANKRFQHFTEPYYMPRPNHLEGRDWMERVLYFNLTSIVNGGLQENGMTLAPDCEYVPTLRIMGSGNGGALSSSPAICFALKNSELLAVSLKSEVLITMGNSAREFLLVRRYEMKRCGVPHAPAAYPPKGPQCKSDAKPTKNQRRHYRDPVQSSHPRPTPGIWTSASQDQAANEADNERPAVVDPGRFCRHLHARRTTDSFSVPR</sequence>
<proteinExistence type="predicted"/>
<reference evidence="1 2" key="1">
    <citation type="journal article" date="2020" name="Cell">
        <title>Large-Scale Comparative Analyses of Tick Genomes Elucidate Their Genetic Diversity and Vector Capacities.</title>
        <authorList>
            <consortium name="Tick Genome and Microbiome Consortium (TIGMIC)"/>
            <person name="Jia N."/>
            <person name="Wang J."/>
            <person name="Shi W."/>
            <person name="Du L."/>
            <person name="Sun Y."/>
            <person name="Zhan W."/>
            <person name="Jiang J.F."/>
            <person name="Wang Q."/>
            <person name="Zhang B."/>
            <person name="Ji P."/>
            <person name="Bell-Sakyi L."/>
            <person name="Cui X.M."/>
            <person name="Yuan T.T."/>
            <person name="Jiang B.G."/>
            <person name="Yang W.F."/>
            <person name="Lam T.T."/>
            <person name="Chang Q.C."/>
            <person name="Ding S.J."/>
            <person name="Wang X.J."/>
            <person name="Zhu J.G."/>
            <person name="Ruan X.D."/>
            <person name="Zhao L."/>
            <person name="Wei J.T."/>
            <person name="Ye R.Z."/>
            <person name="Que T.C."/>
            <person name="Du C.H."/>
            <person name="Zhou Y.H."/>
            <person name="Cheng J.X."/>
            <person name="Dai P.F."/>
            <person name="Guo W.B."/>
            <person name="Han X.H."/>
            <person name="Huang E.J."/>
            <person name="Li L.F."/>
            <person name="Wei W."/>
            <person name="Gao Y.C."/>
            <person name="Liu J.Z."/>
            <person name="Shao H.Z."/>
            <person name="Wang X."/>
            <person name="Wang C.C."/>
            <person name="Yang T.C."/>
            <person name="Huo Q.B."/>
            <person name="Li W."/>
            <person name="Chen H.Y."/>
            <person name="Chen S.E."/>
            <person name="Zhou L.G."/>
            <person name="Ni X.B."/>
            <person name="Tian J.H."/>
            <person name="Sheng Y."/>
            <person name="Liu T."/>
            <person name="Pan Y.S."/>
            <person name="Xia L.Y."/>
            <person name="Li J."/>
            <person name="Zhao F."/>
            <person name="Cao W.C."/>
        </authorList>
    </citation>
    <scope>NUCLEOTIDE SEQUENCE [LARGE SCALE GENOMIC DNA]</scope>
    <source>
        <strain evidence="1">Iper-2018</strain>
    </source>
</reference>
<dbReference type="Proteomes" id="UP000805193">
    <property type="component" value="Unassembled WGS sequence"/>
</dbReference>
<accession>A0AC60PXP7</accession>
<evidence type="ECO:0000313" key="1">
    <source>
        <dbReference type="EMBL" id="KAG0425473.1"/>
    </source>
</evidence>
<protein>
    <submittedName>
        <fullName evidence="1">Uncharacterized protein</fullName>
    </submittedName>
</protein>
<name>A0AC60PXP7_IXOPE</name>